<name>A0A4C2A714_EUMVA</name>
<organism evidence="4 5">
    <name type="scientific">Eumeta variegata</name>
    <name type="common">Bagworm moth</name>
    <name type="synonym">Eumeta japonica</name>
    <dbReference type="NCBI Taxonomy" id="151549"/>
    <lineage>
        <taxon>Eukaryota</taxon>
        <taxon>Metazoa</taxon>
        <taxon>Ecdysozoa</taxon>
        <taxon>Arthropoda</taxon>
        <taxon>Hexapoda</taxon>
        <taxon>Insecta</taxon>
        <taxon>Pterygota</taxon>
        <taxon>Neoptera</taxon>
        <taxon>Endopterygota</taxon>
        <taxon>Lepidoptera</taxon>
        <taxon>Glossata</taxon>
        <taxon>Ditrysia</taxon>
        <taxon>Tineoidea</taxon>
        <taxon>Psychidae</taxon>
        <taxon>Oiketicinae</taxon>
        <taxon>Eumeta</taxon>
    </lineage>
</organism>
<feature type="transmembrane region" description="Helical" evidence="2">
    <location>
        <begin position="60"/>
        <end position="79"/>
    </location>
</feature>
<evidence type="ECO:0000256" key="2">
    <source>
        <dbReference type="SAM" id="Phobius"/>
    </source>
</evidence>
<proteinExistence type="predicted"/>
<keyword evidence="2" id="KW-0472">Membrane</keyword>
<keyword evidence="2" id="KW-0812">Transmembrane</keyword>
<protein>
    <recommendedName>
        <fullName evidence="6">Histone-lysine N-methyltransferase SETMAR</fullName>
    </recommendedName>
</protein>
<evidence type="ECO:0000256" key="1">
    <source>
        <dbReference type="SAM" id="MobiDB-lite"/>
    </source>
</evidence>
<reference evidence="4 5" key="1">
    <citation type="journal article" date="2019" name="Commun. Biol.">
        <title>The bagworm genome reveals a unique fibroin gene that provides high tensile strength.</title>
        <authorList>
            <person name="Kono N."/>
            <person name="Nakamura H."/>
            <person name="Ohtoshi R."/>
            <person name="Tomita M."/>
            <person name="Numata K."/>
            <person name="Arakawa K."/>
        </authorList>
    </citation>
    <scope>NUCLEOTIDE SEQUENCE [LARGE SCALE GENOMIC DNA]</scope>
</reference>
<feature type="signal peptide" evidence="3">
    <location>
        <begin position="1"/>
        <end position="22"/>
    </location>
</feature>
<dbReference type="OrthoDB" id="10017160at2759"/>
<dbReference type="Proteomes" id="UP000299102">
    <property type="component" value="Unassembled WGS sequence"/>
</dbReference>
<keyword evidence="2" id="KW-1133">Transmembrane helix</keyword>
<accession>A0A4C2A714</accession>
<evidence type="ECO:0000256" key="3">
    <source>
        <dbReference type="SAM" id="SignalP"/>
    </source>
</evidence>
<feature type="chain" id="PRO_5020027664" description="Histone-lysine N-methyltransferase SETMAR" evidence="3">
    <location>
        <begin position="23"/>
        <end position="250"/>
    </location>
</feature>
<evidence type="ECO:0000313" key="5">
    <source>
        <dbReference type="Proteomes" id="UP000299102"/>
    </source>
</evidence>
<feature type="region of interest" description="Disordered" evidence="1">
    <location>
        <begin position="226"/>
        <end position="250"/>
    </location>
</feature>
<evidence type="ECO:0008006" key="6">
    <source>
        <dbReference type="Google" id="ProtNLM"/>
    </source>
</evidence>
<evidence type="ECO:0000313" key="4">
    <source>
        <dbReference type="EMBL" id="GBP94677.1"/>
    </source>
</evidence>
<sequence length="250" mass="28096">MFNWRFYWTNGAVLTLSEVTLPVTNTLVGSPEHATHWHAAPVRDGRAIHHARISIRMADVTGHIFMSATVFYLFAVLAFRQRNCSKPCRFSKLSLDLQQTSVGLATVYKWFNEFKCGRINLTDDLRDGDPSKEMAEDNMSVVRLMIETDKRIFLTSERTWINLRRKRIKSKRSVELQFAASSLARAQVGELVHALSRSVCHGTDMGWQHAKRARPTVCGRAVRGEARGAGAAGGATRRRASRVPSPSKQV</sequence>
<gene>
    <name evidence="4" type="ORF">EVAR_69791_1</name>
</gene>
<dbReference type="AlphaFoldDB" id="A0A4C2A714"/>
<keyword evidence="3" id="KW-0732">Signal</keyword>
<dbReference type="EMBL" id="BGZK01002532">
    <property type="protein sequence ID" value="GBP94677.1"/>
    <property type="molecule type" value="Genomic_DNA"/>
</dbReference>
<comment type="caution">
    <text evidence="4">The sequence shown here is derived from an EMBL/GenBank/DDBJ whole genome shotgun (WGS) entry which is preliminary data.</text>
</comment>
<keyword evidence="5" id="KW-1185">Reference proteome</keyword>